<sequence length="159" mass="18359">MIKGVRVWGMTDRGNRKDIGELTIIKENQNEVESKKKSTAVSIQNGWQQSDEITGDGIEGSFLTRVGQVIPNRDSDMTSATKFQKRKDDLREHDMLLKELRNTQRFGIVVEDRPRSSTLHVRGHSFRCDADIVKSETFKFRLHTSSKVERSIRRNVKQK</sequence>
<organism evidence="1 2">
    <name type="scientific">Vespula squamosa</name>
    <name type="common">Southern yellow jacket</name>
    <name type="synonym">Wasp</name>
    <dbReference type="NCBI Taxonomy" id="30214"/>
    <lineage>
        <taxon>Eukaryota</taxon>
        <taxon>Metazoa</taxon>
        <taxon>Ecdysozoa</taxon>
        <taxon>Arthropoda</taxon>
        <taxon>Hexapoda</taxon>
        <taxon>Insecta</taxon>
        <taxon>Pterygota</taxon>
        <taxon>Neoptera</taxon>
        <taxon>Endopterygota</taxon>
        <taxon>Hymenoptera</taxon>
        <taxon>Apocrita</taxon>
        <taxon>Aculeata</taxon>
        <taxon>Vespoidea</taxon>
        <taxon>Vespidae</taxon>
        <taxon>Vespinae</taxon>
        <taxon>Vespula</taxon>
    </lineage>
</organism>
<evidence type="ECO:0000313" key="2">
    <source>
        <dbReference type="Proteomes" id="UP001607302"/>
    </source>
</evidence>
<dbReference type="Proteomes" id="UP001607302">
    <property type="component" value="Unassembled WGS sequence"/>
</dbReference>
<accession>A0ABD1ZU87</accession>
<name>A0ABD1ZU87_VESSQ</name>
<reference evidence="1 2" key="1">
    <citation type="journal article" date="2024" name="Ann. Entomol. Soc. Am.">
        <title>Genomic analyses of the southern and eastern yellowjacket wasps (Hymenoptera: Vespidae) reveal evolutionary signatures of social life.</title>
        <authorList>
            <person name="Catto M.A."/>
            <person name="Caine P.B."/>
            <person name="Orr S.E."/>
            <person name="Hunt B.G."/>
            <person name="Goodisman M.A.D."/>
        </authorList>
    </citation>
    <scope>NUCLEOTIDE SEQUENCE [LARGE SCALE GENOMIC DNA]</scope>
    <source>
        <strain evidence="1">233</strain>
        <tissue evidence="1">Head and thorax</tissue>
    </source>
</reference>
<comment type="caution">
    <text evidence="1">The sequence shown here is derived from an EMBL/GenBank/DDBJ whole genome shotgun (WGS) entry which is preliminary data.</text>
</comment>
<evidence type="ECO:0000313" key="1">
    <source>
        <dbReference type="EMBL" id="KAL2711932.1"/>
    </source>
</evidence>
<dbReference type="EMBL" id="JAUDFV010000169">
    <property type="protein sequence ID" value="KAL2711932.1"/>
    <property type="molecule type" value="Genomic_DNA"/>
</dbReference>
<proteinExistence type="predicted"/>
<gene>
    <name evidence="1" type="ORF">V1478_018511</name>
</gene>
<protein>
    <submittedName>
        <fullName evidence="1">Uncharacterized protein</fullName>
    </submittedName>
</protein>
<dbReference type="AlphaFoldDB" id="A0ABD1ZU87"/>
<keyword evidence="2" id="KW-1185">Reference proteome</keyword>